<dbReference type="Proteomes" id="UP000002640">
    <property type="component" value="Unassembled WGS sequence"/>
</dbReference>
<dbReference type="STRING" id="1094619.G4ZP24"/>
<evidence type="ECO:0000256" key="10">
    <source>
        <dbReference type="ARBA" id="ARBA00023175"/>
    </source>
</evidence>
<dbReference type="SMART" id="SM00129">
    <property type="entry name" value="KISc"/>
    <property type="match status" value="1"/>
</dbReference>
<dbReference type="PROSITE" id="PS50067">
    <property type="entry name" value="KINESIN_MOTOR_2"/>
    <property type="match status" value="1"/>
</dbReference>
<reference evidence="18 19" key="1">
    <citation type="journal article" date="2006" name="Science">
        <title>Phytophthora genome sequences uncover evolutionary origins and mechanisms of pathogenesis.</title>
        <authorList>
            <person name="Tyler B.M."/>
            <person name="Tripathy S."/>
            <person name="Zhang X."/>
            <person name="Dehal P."/>
            <person name="Jiang R.H."/>
            <person name="Aerts A."/>
            <person name="Arredondo F.D."/>
            <person name="Baxter L."/>
            <person name="Bensasson D."/>
            <person name="Beynon J.L."/>
            <person name="Chapman J."/>
            <person name="Damasceno C.M."/>
            <person name="Dorrance A.E."/>
            <person name="Dou D."/>
            <person name="Dickerman A.W."/>
            <person name="Dubchak I.L."/>
            <person name="Garbelotto M."/>
            <person name="Gijzen M."/>
            <person name="Gordon S.G."/>
            <person name="Govers F."/>
            <person name="Grunwald N.J."/>
            <person name="Huang W."/>
            <person name="Ivors K.L."/>
            <person name="Jones R.W."/>
            <person name="Kamoun S."/>
            <person name="Krampis K."/>
            <person name="Lamour K.H."/>
            <person name="Lee M.K."/>
            <person name="McDonald W.H."/>
            <person name="Medina M."/>
            <person name="Meijer H.J."/>
            <person name="Nordberg E.K."/>
            <person name="Maclean D.J."/>
            <person name="Ospina-Giraldo M.D."/>
            <person name="Morris P.F."/>
            <person name="Phuntumart V."/>
            <person name="Putnam N.H."/>
            <person name="Rash S."/>
            <person name="Rose J.K."/>
            <person name="Sakihama Y."/>
            <person name="Salamov A.A."/>
            <person name="Savidor A."/>
            <person name="Scheuring C.F."/>
            <person name="Smith B.M."/>
            <person name="Sobral B.W."/>
            <person name="Terry A."/>
            <person name="Torto-Alalibo T.A."/>
            <person name="Win J."/>
            <person name="Xu Z."/>
            <person name="Zhang H."/>
            <person name="Grigoriev I.V."/>
            <person name="Rokhsar D.S."/>
            <person name="Boore J.L."/>
        </authorList>
    </citation>
    <scope>NUCLEOTIDE SEQUENCE [LARGE SCALE GENOMIC DNA]</scope>
    <source>
        <strain evidence="18 19">P6497</strain>
    </source>
</reference>
<dbReference type="PANTHER" id="PTHR47968:SF75">
    <property type="entry name" value="CENTROMERE-ASSOCIATED PROTEIN E"/>
    <property type="match status" value="1"/>
</dbReference>
<evidence type="ECO:0000256" key="11">
    <source>
        <dbReference type="ARBA" id="ARBA00023212"/>
    </source>
</evidence>
<keyword evidence="5 13" id="KW-0547">Nucleotide-binding</keyword>
<evidence type="ECO:0000256" key="2">
    <source>
        <dbReference type="ARBA" id="ARBA00022490"/>
    </source>
</evidence>
<evidence type="ECO:0000256" key="5">
    <source>
        <dbReference type="ARBA" id="ARBA00022741"/>
    </source>
</evidence>
<gene>
    <name evidence="18" type="ORF">PHYSODRAFT_316198</name>
</gene>
<dbReference type="Gene3D" id="3.40.850.10">
    <property type="entry name" value="Kinesin motor domain"/>
    <property type="match status" value="1"/>
</dbReference>
<dbReference type="OMA" id="ITLDHKH"/>
<dbReference type="SUPFAM" id="SSF57850">
    <property type="entry name" value="RING/U-box"/>
    <property type="match status" value="1"/>
</dbReference>
<dbReference type="KEGG" id="psoj:PHYSODRAFT_316198"/>
<dbReference type="SMR" id="G4ZP24"/>
<dbReference type="GO" id="GO:0003777">
    <property type="term" value="F:microtubule motor activity"/>
    <property type="evidence" value="ECO:0007669"/>
    <property type="project" value="InterPro"/>
</dbReference>
<feature type="domain" description="ZZ-type" evidence="17">
    <location>
        <begin position="750"/>
        <end position="804"/>
    </location>
</feature>
<evidence type="ECO:0000256" key="13">
    <source>
        <dbReference type="PROSITE-ProRule" id="PRU00283"/>
    </source>
</evidence>
<evidence type="ECO:0000256" key="6">
    <source>
        <dbReference type="ARBA" id="ARBA00022771"/>
    </source>
</evidence>
<feature type="binding site" evidence="13">
    <location>
        <begin position="95"/>
        <end position="102"/>
    </location>
    <ligand>
        <name>ATP</name>
        <dbReference type="ChEBI" id="CHEBI:30616"/>
    </ligand>
</feature>
<dbReference type="PROSITE" id="PS50135">
    <property type="entry name" value="ZF_ZZ_2"/>
    <property type="match status" value="1"/>
</dbReference>
<organism evidence="18 19">
    <name type="scientific">Phytophthora sojae (strain P6497)</name>
    <name type="common">Soybean stem and root rot agent</name>
    <name type="synonym">Phytophthora megasperma f. sp. glycines</name>
    <dbReference type="NCBI Taxonomy" id="1094619"/>
    <lineage>
        <taxon>Eukaryota</taxon>
        <taxon>Sar</taxon>
        <taxon>Stramenopiles</taxon>
        <taxon>Oomycota</taxon>
        <taxon>Peronosporomycetes</taxon>
        <taxon>Peronosporales</taxon>
        <taxon>Peronosporaceae</taxon>
        <taxon>Phytophthora</taxon>
    </lineage>
</organism>
<dbReference type="PANTHER" id="PTHR47968">
    <property type="entry name" value="CENTROMERE PROTEIN E"/>
    <property type="match status" value="1"/>
</dbReference>
<feature type="compositionally biased region" description="Basic and acidic residues" evidence="15">
    <location>
        <begin position="970"/>
        <end position="987"/>
    </location>
</feature>
<dbReference type="InterPro" id="IPR000433">
    <property type="entry name" value="Znf_ZZ"/>
</dbReference>
<evidence type="ECO:0000256" key="9">
    <source>
        <dbReference type="ARBA" id="ARBA00023054"/>
    </source>
</evidence>
<dbReference type="Gene3D" id="3.30.60.90">
    <property type="match status" value="1"/>
</dbReference>
<feature type="compositionally biased region" description="Polar residues" evidence="15">
    <location>
        <begin position="993"/>
        <end position="1005"/>
    </location>
</feature>
<evidence type="ECO:0000256" key="3">
    <source>
        <dbReference type="ARBA" id="ARBA00022701"/>
    </source>
</evidence>
<dbReference type="GO" id="GO:0005524">
    <property type="term" value="F:ATP binding"/>
    <property type="evidence" value="ECO:0007669"/>
    <property type="project" value="UniProtKB-UniRule"/>
</dbReference>
<keyword evidence="4" id="KW-0479">Metal-binding</keyword>
<keyword evidence="8 13" id="KW-0067">ATP-binding</keyword>
<feature type="compositionally biased region" description="Acidic residues" evidence="15">
    <location>
        <begin position="896"/>
        <end position="909"/>
    </location>
</feature>
<feature type="domain" description="Kinesin motor" evidence="16">
    <location>
        <begin position="10"/>
        <end position="337"/>
    </location>
</feature>
<keyword evidence="10 13" id="KW-0505">Motor protein</keyword>
<dbReference type="GO" id="GO:0005874">
    <property type="term" value="C:microtubule"/>
    <property type="evidence" value="ECO:0007669"/>
    <property type="project" value="UniProtKB-KW"/>
</dbReference>
<evidence type="ECO:0000256" key="12">
    <source>
        <dbReference type="PROSITE-ProRule" id="PRU00228"/>
    </source>
</evidence>
<evidence type="ECO:0000256" key="8">
    <source>
        <dbReference type="ARBA" id="ARBA00022840"/>
    </source>
</evidence>
<sequence>MGSTADSRAGIRVCARFRPQNKLEQTHQAVECVRLQDGTAAHVHSEARGVSDDHTFTFDQVFGTSSSQLEVYEATAKPLVESALRGYNCTCFVYGQTGSGKTFSMEGVPGDADFEGIIPRVMADIFDGIQNMQADLEFIVRVSYIEIYMEKIRDLLKPTSTNLNVRESRERGVWIAGATEVCCASVEEMQEVMRLGGANRVISSTRMNNESSRSHSVFIITIEQRNMATGSMKSGKLFLVDLAGSEKVGKTHAKGQTLKEAQHINKSLSALGSVMNALTSGHSGMHIPYRDSKLTRLLQDSLGGNSETTLLVCASSSSYNSEETISTLRFGTRAKNIKNKPKVNEERTVAEYKILVAEKDRRIASLEALLREAKRDAIEPAESTVEEQLKVFAAKVEELEDDQASKAAELSSLEDRCAELETQNKQLLEKEQEVASIVSRNEDFSKKVTFLESELEAKAKECEDLSLISAMENELLRQQLAAKTNELKICTQRVELLQHKLREFDAHLQVFPVAPIDMDSEVVQRLIRSMPEKGREKISKWLGFVLEGRDIRSNFHPEVSIESLNEEVNRDIRRLIVPLLKNRRDLNVQLYVRTRYVPVSDLKITLDHKHKDEMRLEASSDNGTSEGTSASPSSSLLWAKDHLFYGPKSDASSPSVLHASRKLAPSKDRFISEPIDLGASMTGSRSMLPSSRTAQKLSRKASLPFDSFHASGSGPGSGGVFSRRLKTGMGAVLGDVKTKLNARYHKNHVHEDALCNGCGISPIVGAKWSCSTCVNYELCTSCYSAGTHGFEVNNEMCRRVEQLAVQKHRLLGEYPELFELFRRHVCNDNVIQFRRIVEWLSAIVSGRARSGEIYHKMIVKSGLHPDIRARLVAQLGALASQRTDISLKTEWFTESTADEDSDGSQESEPTEPAPAELAGDMLSTFSPPDVKLETLRIEPVATAALSDLLDPTATDPPSLRRTVSEASANSDHDEVRQLPDMQRKRSLDLPTYGRQQVKSITRLNL</sequence>
<dbReference type="CDD" id="cd01369">
    <property type="entry name" value="KISc_KHC_KIF5"/>
    <property type="match status" value="1"/>
</dbReference>
<keyword evidence="6 12" id="KW-0863">Zinc-finger</keyword>
<dbReference type="InterPro" id="IPR001752">
    <property type="entry name" value="Kinesin_motor_dom"/>
</dbReference>
<dbReference type="CDD" id="cd02249">
    <property type="entry name" value="ZZ"/>
    <property type="match status" value="1"/>
</dbReference>
<keyword evidence="19" id="KW-1185">Reference proteome</keyword>
<keyword evidence="11" id="KW-0206">Cytoskeleton</keyword>
<dbReference type="InterPro" id="IPR027640">
    <property type="entry name" value="Kinesin-like_fam"/>
</dbReference>
<proteinExistence type="inferred from homology"/>
<evidence type="ECO:0000256" key="7">
    <source>
        <dbReference type="ARBA" id="ARBA00022833"/>
    </source>
</evidence>
<keyword evidence="7" id="KW-0862">Zinc</keyword>
<keyword evidence="2" id="KW-0963">Cytoplasm</keyword>
<dbReference type="InterPro" id="IPR043145">
    <property type="entry name" value="Znf_ZZ_sf"/>
</dbReference>
<comment type="similarity">
    <text evidence="13">Belongs to the TRAFAC class myosin-kinesin ATPase superfamily. Kinesin family.</text>
</comment>
<evidence type="ECO:0000256" key="14">
    <source>
        <dbReference type="SAM" id="Coils"/>
    </source>
</evidence>
<accession>G4ZP24</accession>
<dbReference type="InterPro" id="IPR036961">
    <property type="entry name" value="Kinesin_motor_dom_sf"/>
</dbReference>
<evidence type="ECO:0000259" key="17">
    <source>
        <dbReference type="PROSITE" id="PS50135"/>
    </source>
</evidence>
<dbReference type="InterPro" id="IPR019821">
    <property type="entry name" value="Kinesin_motor_CS"/>
</dbReference>
<evidence type="ECO:0000256" key="4">
    <source>
        <dbReference type="ARBA" id="ARBA00022723"/>
    </source>
</evidence>
<dbReference type="InParanoid" id="G4ZP24"/>
<dbReference type="Pfam" id="PF00569">
    <property type="entry name" value="ZZ"/>
    <property type="match status" value="1"/>
</dbReference>
<dbReference type="GO" id="GO:0008270">
    <property type="term" value="F:zinc ion binding"/>
    <property type="evidence" value="ECO:0007669"/>
    <property type="project" value="UniProtKB-KW"/>
</dbReference>
<evidence type="ECO:0000256" key="15">
    <source>
        <dbReference type="SAM" id="MobiDB-lite"/>
    </source>
</evidence>
<dbReference type="GO" id="GO:0008017">
    <property type="term" value="F:microtubule binding"/>
    <property type="evidence" value="ECO:0007669"/>
    <property type="project" value="InterPro"/>
</dbReference>
<comment type="subcellular location">
    <subcellularLocation>
        <location evidence="1">Cytoplasm</location>
        <location evidence="1">Cytoskeleton</location>
    </subcellularLocation>
</comment>
<protein>
    <recommendedName>
        <fullName evidence="20">Kinesin-like protein</fullName>
    </recommendedName>
</protein>
<feature type="region of interest" description="Disordered" evidence="15">
    <location>
        <begin position="890"/>
        <end position="923"/>
    </location>
</feature>
<dbReference type="RefSeq" id="XP_009529850.1">
    <property type="nucleotide sequence ID" value="XM_009531555.1"/>
</dbReference>
<dbReference type="GeneID" id="20643951"/>
<keyword evidence="9 14" id="KW-0175">Coiled coil</keyword>
<dbReference type="Pfam" id="PF00225">
    <property type="entry name" value="Kinesin"/>
    <property type="match status" value="1"/>
</dbReference>
<dbReference type="FunFam" id="3.40.850.10:FF:000031">
    <property type="entry name" value="Kinesin-like protein"/>
    <property type="match status" value="1"/>
</dbReference>
<dbReference type="GO" id="GO:0007018">
    <property type="term" value="P:microtubule-based movement"/>
    <property type="evidence" value="ECO:0007669"/>
    <property type="project" value="InterPro"/>
</dbReference>
<evidence type="ECO:0008006" key="20">
    <source>
        <dbReference type="Google" id="ProtNLM"/>
    </source>
</evidence>
<feature type="region of interest" description="Disordered" evidence="15">
    <location>
        <begin position="948"/>
        <end position="1005"/>
    </location>
</feature>
<evidence type="ECO:0000259" key="16">
    <source>
        <dbReference type="PROSITE" id="PS50067"/>
    </source>
</evidence>
<dbReference type="SUPFAM" id="SSF52540">
    <property type="entry name" value="P-loop containing nucleoside triphosphate hydrolases"/>
    <property type="match status" value="1"/>
</dbReference>
<feature type="coiled-coil region" evidence="14">
    <location>
        <begin position="356"/>
        <end position="493"/>
    </location>
</feature>
<dbReference type="PRINTS" id="PR00380">
    <property type="entry name" value="KINESINHEAVY"/>
</dbReference>
<name>G4ZP24_PHYSP</name>
<dbReference type="AlphaFoldDB" id="G4ZP24"/>
<evidence type="ECO:0000256" key="1">
    <source>
        <dbReference type="ARBA" id="ARBA00004245"/>
    </source>
</evidence>
<keyword evidence="3" id="KW-0493">Microtubule</keyword>
<evidence type="ECO:0000313" key="19">
    <source>
        <dbReference type="Proteomes" id="UP000002640"/>
    </source>
</evidence>
<dbReference type="SMART" id="SM00291">
    <property type="entry name" value="ZnF_ZZ"/>
    <property type="match status" value="1"/>
</dbReference>
<dbReference type="InterPro" id="IPR027417">
    <property type="entry name" value="P-loop_NTPase"/>
</dbReference>
<evidence type="ECO:0000313" key="18">
    <source>
        <dbReference type="EMBL" id="EGZ16101.1"/>
    </source>
</evidence>
<dbReference type="PROSITE" id="PS00411">
    <property type="entry name" value="KINESIN_MOTOR_1"/>
    <property type="match status" value="1"/>
</dbReference>
<dbReference type="EMBL" id="JH159155">
    <property type="protein sequence ID" value="EGZ16101.1"/>
    <property type="molecule type" value="Genomic_DNA"/>
</dbReference>